<proteinExistence type="inferred from homology"/>
<dbReference type="InterPro" id="IPR016024">
    <property type="entry name" value="ARM-type_fold"/>
</dbReference>
<dbReference type="Proteomes" id="UP001044222">
    <property type="component" value="Chromosome 10"/>
</dbReference>
<sequence>MATPCSIEAPLTAEYLKRASAVFKDILLKCRHWGAVEGCCVGFTKFCAALLSNGDPELQEVPARMLKQGLSVLQAPRGTSVTRRAAGLPMLILCVAAAEDASKSRPLLALSVATLLETAGAPVPQSWDQTVDLPQVCAVHTLQALVRGSGLGVAVPVRLLHDHPLPPAPQLPLLGHEERGTPALQHPVLPNVGPATGGGRGFLSARDVPPGLLRALPRPAALPAGGAEAGGRRLGGAPWWGATAPASLPVPVLTLLGKLQPGVHDEARCLSAFLPPLLRLAASSIHNVRTMAARALVVMTPRRVRQHAAPAGEGSAGPRTPLPQPPARAAAADSSRAGTGAGPGQVRARRRRRRRGRRRRRRMRRVSWLCYRRVTSEVLLISLAVPLIRSSYLSVCALLARFFSASFLDQLQAVLLSELQNPSSLKLQIGSASFLQNAVHFLCEEAARTGDSRWAGQAWRNLPALSADARLSLVGWAADGRSLGDGGLQRVVEEALRENLKVALQDSSVEYRRLYLAALVAVLSPSDPGLPRATPPPAPRRGTWRSALSCCWGPWSAEGGPELLSQSLRAVSLLLAHCSSPAELTQRWCGLLEVYRAPEAPEVLRLACAQALRLAGAPVVSGALGGHSPHAALAPRLLGTALHLLQDEDAREFWDSCHTLEALLGQLPRCGLSALLGDVQLTACASLYEQDEPNVFAEPAVMSERLLPYLLRLAAKVPESPCLADRLLRWARENVADVQENVGLCKQLYQGETAAPAWLALAVEPRFHRGLCGLFARAGLLLELLDAWEELRSLCCPLWLRAELQQAYQLLYLNGVLLPESIPANIGLQRPA</sequence>
<evidence type="ECO:0000313" key="7">
    <source>
        <dbReference type="EMBL" id="KAG5840383.1"/>
    </source>
</evidence>
<evidence type="ECO:0000256" key="4">
    <source>
        <dbReference type="SAM" id="MobiDB-lite"/>
    </source>
</evidence>
<gene>
    <name evidence="7" type="ORF">ANANG_G00188220</name>
</gene>
<dbReference type="PANTHER" id="PTHR14387">
    <property type="entry name" value="THADA/DEATH RECEPTOR INTERACTING PROTEIN"/>
    <property type="match status" value="1"/>
</dbReference>
<dbReference type="Pfam" id="PF10350">
    <property type="entry name" value="DUF2428"/>
    <property type="match status" value="1"/>
</dbReference>
<keyword evidence="8" id="KW-1185">Reference proteome</keyword>
<evidence type="ECO:0000256" key="3">
    <source>
        <dbReference type="ARBA" id="ARBA00035625"/>
    </source>
</evidence>
<dbReference type="AlphaFoldDB" id="A0A9D3M7Q9"/>
<feature type="compositionally biased region" description="Basic residues" evidence="4">
    <location>
        <begin position="347"/>
        <end position="359"/>
    </location>
</feature>
<evidence type="ECO:0000259" key="5">
    <source>
        <dbReference type="Pfam" id="PF10350"/>
    </source>
</evidence>
<evidence type="ECO:0000256" key="1">
    <source>
        <dbReference type="ARBA" id="ARBA00010409"/>
    </source>
</evidence>
<dbReference type="InterPro" id="IPR051954">
    <property type="entry name" value="tRNA_methyltransferase_THADA"/>
</dbReference>
<evidence type="ECO:0000313" key="8">
    <source>
        <dbReference type="Proteomes" id="UP001044222"/>
    </source>
</evidence>
<keyword evidence="2" id="KW-0819">tRNA processing</keyword>
<reference evidence="7" key="1">
    <citation type="submission" date="2021-01" db="EMBL/GenBank/DDBJ databases">
        <title>A chromosome-scale assembly of European eel, Anguilla anguilla.</title>
        <authorList>
            <person name="Henkel C."/>
            <person name="Jong-Raadsen S.A."/>
            <person name="Dufour S."/>
            <person name="Weltzien F.-A."/>
            <person name="Palstra A.P."/>
            <person name="Pelster B."/>
            <person name="Spaink H.P."/>
            <person name="Van Den Thillart G.E."/>
            <person name="Jansen H."/>
            <person name="Zahm M."/>
            <person name="Klopp C."/>
            <person name="Cedric C."/>
            <person name="Louis A."/>
            <person name="Berthelot C."/>
            <person name="Parey E."/>
            <person name="Roest Crollius H."/>
            <person name="Montfort J."/>
            <person name="Robinson-Rechavi M."/>
            <person name="Bucao C."/>
            <person name="Bouchez O."/>
            <person name="Gislard M."/>
            <person name="Lluch J."/>
            <person name="Milhes M."/>
            <person name="Lampietro C."/>
            <person name="Lopez Roques C."/>
            <person name="Donnadieu C."/>
            <person name="Braasch I."/>
            <person name="Desvignes T."/>
            <person name="Postlethwait J."/>
            <person name="Bobe J."/>
            <person name="Guiguen Y."/>
            <person name="Dirks R."/>
        </authorList>
    </citation>
    <scope>NUCLEOTIDE SEQUENCE</scope>
    <source>
        <strain evidence="7">Tag_6206</strain>
        <tissue evidence="7">Liver</tissue>
    </source>
</reference>
<evidence type="ECO:0008006" key="9">
    <source>
        <dbReference type="Google" id="ProtNLM"/>
    </source>
</evidence>
<evidence type="ECO:0000259" key="6">
    <source>
        <dbReference type="Pfam" id="PF25151"/>
    </source>
</evidence>
<evidence type="ECO:0000256" key="2">
    <source>
        <dbReference type="ARBA" id="ARBA00022694"/>
    </source>
</evidence>
<dbReference type="EMBL" id="JAFIRN010000010">
    <property type="protein sequence ID" value="KAG5840383.1"/>
    <property type="molecule type" value="Genomic_DNA"/>
</dbReference>
<dbReference type="Pfam" id="PF25151">
    <property type="entry name" value="TPR_Trm732_C"/>
    <property type="match status" value="1"/>
</dbReference>
<feature type="domain" description="DUF2428" evidence="5">
    <location>
        <begin position="11"/>
        <end position="155"/>
    </location>
</feature>
<name>A0A9D3M7Q9_ANGAN</name>
<dbReference type="GO" id="GO:0005829">
    <property type="term" value="C:cytosol"/>
    <property type="evidence" value="ECO:0007669"/>
    <property type="project" value="TreeGrafter"/>
</dbReference>
<comment type="caution">
    <text evidence="7">The sequence shown here is derived from an EMBL/GenBank/DDBJ whole genome shotgun (WGS) entry which is preliminary data.</text>
</comment>
<protein>
    <recommendedName>
        <fullName evidence="9">DUF2428 domain-containing protein</fullName>
    </recommendedName>
</protein>
<dbReference type="PANTHER" id="PTHR14387:SF0">
    <property type="entry name" value="DUF2428 DOMAIN-CONTAINING PROTEIN"/>
    <property type="match status" value="1"/>
</dbReference>
<comment type="similarity">
    <text evidence="1">Belongs to the THADA family.</text>
</comment>
<feature type="domain" description="tRNA (32-2'-O)-methyltransferase regulator THADA-like C-terminal TPR repeats region" evidence="6">
    <location>
        <begin position="250"/>
        <end position="303"/>
    </location>
</feature>
<comment type="function">
    <text evidence="3">Together with methyltransferase FTSJ1, methylates the 2'-O-ribose of nucleotides at position 32 of the anticodon loop of substrate tRNAs.</text>
</comment>
<dbReference type="GO" id="GO:0030488">
    <property type="term" value="P:tRNA methylation"/>
    <property type="evidence" value="ECO:0007669"/>
    <property type="project" value="TreeGrafter"/>
</dbReference>
<feature type="region of interest" description="Disordered" evidence="4">
    <location>
        <begin position="306"/>
        <end position="359"/>
    </location>
</feature>
<dbReference type="InterPro" id="IPR019442">
    <property type="entry name" value="THADA/TRM732_DUF2428"/>
</dbReference>
<feature type="compositionally biased region" description="Low complexity" evidence="4">
    <location>
        <begin position="327"/>
        <end position="338"/>
    </location>
</feature>
<dbReference type="InterPro" id="IPR056842">
    <property type="entry name" value="THADA-like_TPR_C"/>
</dbReference>
<dbReference type="SUPFAM" id="SSF48371">
    <property type="entry name" value="ARM repeat"/>
    <property type="match status" value="1"/>
</dbReference>
<accession>A0A9D3M7Q9</accession>
<organism evidence="7 8">
    <name type="scientific">Anguilla anguilla</name>
    <name type="common">European freshwater eel</name>
    <name type="synonym">Muraena anguilla</name>
    <dbReference type="NCBI Taxonomy" id="7936"/>
    <lineage>
        <taxon>Eukaryota</taxon>
        <taxon>Metazoa</taxon>
        <taxon>Chordata</taxon>
        <taxon>Craniata</taxon>
        <taxon>Vertebrata</taxon>
        <taxon>Euteleostomi</taxon>
        <taxon>Actinopterygii</taxon>
        <taxon>Neopterygii</taxon>
        <taxon>Teleostei</taxon>
        <taxon>Anguilliformes</taxon>
        <taxon>Anguillidae</taxon>
        <taxon>Anguilla</taxon>
    </lineage>
</organism>